<dbReference type="Gene3D" id="3.40.50.1820">
    <property type="entry name" value="alpha/beta hydrolase"/>
    <property type="match status" value="1"/>
</dbReference>
<keyword evidence="3" id="KW-1185">Reference proteome</keyword>
<dbReference type="STRING" id="1073090.A0A1L9S8V2"/>
<accession>A0A1L9S8V2</accession>
<dbReference type="OrthoDB" id="1263307at2759"/>
<dbReference type="GeneID" id="34610429"/>
<name>A0A1L9S8V2_9EURO</name>
<dbReference type="InterPro" id="IPR000073">
    <property type="entry name" value="AB_hydrolase_1"/>
</dbReference>
<gene>
    <name evidence="2" type="ORF">ASPZODRAFT_136041</name>
</gene>
<feature type="domain" description="AB hydrolase-1" evidence="1">
    <location>
        <begin position="4"/>
        <end position="226"/>
    </location>
</feature>
<dbReference type="RefSeq" id="XP_022578101.1">
    <property type="nucleotide sequence ID" value="XM_022723964.1"/>
</dbReference>
<evidence type="ECO:0000259" key="1">
    <source>
        <dbReference type="Pfam" id="PF12697"/>
    </source>
</evidence>
<evidence type="ECO:0000313" key="3">
    <source>
        <dbReference type="Proteomes" id="UP000184188"/>
    </source>
</evidence>
<sequence>MPSILIVPGFWEGPTVFSAVSSLLQSQGYTVETAVLPSTGTVSPGNPTMGDDILSIRTHIERLVVAGEDVLLVLHSAGGFLGSEAMQGLDRKTRHAAGETGGVVGIVFLAAAVFPQGYTHQPLPFAVVENGSSYCAQPETILFNDLSESDKTKWLAVLKPQPAHDWDGTVSYTGWKDVPSVYLICEEDQAIPVSLQEQLAALAGSSVQRCRAGHMVHLSLPERVVEVVCGLIDLIDG</sequence>
<dbReference type="SUPFAM" id="SSF53474">
    <property type="entry name" value="alpha/beta-Hydrolases"/>
    <property type="match status" value="1"/>
</dbReference>
<organism evidence="2 3">
    <name type="scientific">Penicilliopsis zonata CBS 506.65</name>
    <dbReference type="NCBI Taxonomy" id="1073090"/>
    <lineage>
        <taxon>Eukaryota</taxon>
        <taxon>Fungi</taxon>
        <taxon>Dikarya</taxon>
        <taxon>Ascomycota</taxon>
        <taxon>Pezizomycotina</taxon>
        <taxon>Eurotiomycetes</taxon>
        <taxon>Eurotiomycetidae</taxon>
        <taxon>Eurotiales</taxon>
        <taxon>Aspergillaceae</taxon>
        <taxon>Penicilliopsis</taxon>
    </lineage>
</organism>
<dbReference type="PANTHER" id="PTHR37017">
    <property type="entry name" value="AB HYDROLASE-1 DOMAIN-CONTAINING PROTEIN-RELATED"/>
    <property type="match status" value="1"/>
</dbReference>
<dbReference type="VEuPathDB" id="FungiDB:ASPZODRAFT_136041"/>
<dbReference type="Proteomes" id="UP000184188">
    <property type="component" value="Unassembled WGS sequence"/>
</dbReference>
<proteinExistence type="predicted"/>
<dbReference type="EMBL" id="KV878351">
    <property type="protein sequence ID" value="OJJ43591.1"/>
    <property type="molecule type" value="Genomic_DNA"/>
</dbReference>
<reference evidence="3" key="1">
    <citation type="journal article" date="2017" name="Genome Biol.">
        <title>Comparative genomics reveals high biological diversity and specific adaptations in the industrially and medically important fungal genus Aspergillus.</title>
        <authorList>
            <person name="de Vries R.P."/>
            <person name="Riley R."/>
            <person name="Wiebenga A."/>
            <person name="Aguilar-Osorio G."/>
            <person name="Amillis S."/>
            <person name="Uchima C.A."/>
            <person name="Anderluh G."/>
            <person name="Asadollahi M."/>
            <person name="Askin M."/>
            <person name="Barry K."/>
            <person name="Battaglia E."/>
            <person name="Bayram O."/>
            <person name="Benocci T."/>
            <person name="Braus-Stromeyer S.A."/>
            <person name="Caldana C."/>
            <person name="Canovas D."/>
            <person name="Cerqueira G.C."/>
            <person name="Chen F."/>
            <person name="Chen W."/>
            <person name="Choi C."/>
            <person name="Clum A."/>
            <person name="Dos Santos R.A."/>
            <person name="Damasio A.R."/>
            <person name="Diallinas G."/>
            <person name="Emri T."/>
            <person name="Fekete E."/>
            <person name="Flipphi M."/>
            <person name="Freyberg S."/>
            <person name="Gallo A."/>
            <person name="Gournas C."/>
            <person name="Habgood R."/>
            <person name="Hainaut M."/>
            <person name="Harispe M.L."/>
            <person name="Henrissat B."/>
            <person name="Hilden K.S."/>
            <person name="Hope R."/>
            <person name="Hossain A."/>
            <person name="Karabika E."/>
            <person name="Karaffa L."/>
            <person name="Karanyi Z."/>
            <person name="Krasevec N."/>
            <person name="Kuo A."/>
            <person name="Kusch H."/>
            <person name="LaButti K."/>
            <person name="Lagendijk E.L."/>
            <person name="Lapidus A."/>
            <person name="Levasseur A."/>
            <person name="Lindquist E."/>
            <person name="Lipzen A."/>
            <person name="Logrieco A.F."/>
            <person name="MacCabe A."/>
            <person name="Maekelae M.R."/>
            <person name="Malavazi I."/>
            <person name="Melin P."/>
            <person name="Meyer V."/>
            <person name="Mielnichuk N."/>
            <person name="Miskei M."/>
            <person name="Molnar A.P."/>
            <person name="Mule G."/>
            <person name="Ngan C.Y."/>
            <person name="Orejas M."/>
            <person name="Orosz E."/>
            <person name="Ouedraogo J.P."/>
            <person name="Overkamp K.M."/>
            <person name="Park H.-S."/>
            <person name="Perrone G."/>
            <person name="Piumi F."/>
            <person name="Punt P.J."/>
            <person name="Ram A.F."/>
            <person name="Ramon A."/>
            <person name="Rauscher S."/>
            <person name="Record E."/>
            <person name="Riano-Pachon D.M."/>
            <person name="Robert V."/>
            <person name="Roehrig J."/>
            <person name="Ruller R."/>
            <person name="Salamov A."/>
            <person name="Salih N.S."/>
            <person name="Samson R.A."/>
            <person name="Sandor E."/>
            <person name="Sanguinetti M."/>
            <person name="Schuetze T."/>
            <person name="Sepcic K."/>
            <person name="Shelest E."/>
            <person name="Sherlock G."/>
            <person name="Sophianopoulou V."/>
            <person name="Squina F.M."/>
            <person name="Sun H."/>
            <person name="Susca A."/>
            <person name="Todd R.B."/>
            <person name="Tsang A."/>
            <person name="Unkles S.E."/>
            <person name="van de Wiele N."/>
            <person name="van Rossen-Uffink D."/>
            <person name="Oliveira J.V."/>
            <person name="Vesth T.C."/>
            <person name="Visser J."/>
            <person name="Yu J.-H."/>
            <person name="Zhou M."/>
            <person name="Andersen M.R."/>
            <person name="Archer D.B."/>
            <person name="Baker S.E."/>
            <person name="Benoit I."/>
            <person name="Brakhage A.A."/>
            <person name="Braus G.H."/>
            <person name="Fischer R."/>
            <person name="Frisvad J.C."/>
            <person name="Goldman G.H."/>
            <person name="Houbraken J."/>
            <person name="Oakley B."/>
            <person name="Pocsi I."/>
            <person name="Scazzocchio C."/>
            <person name="Seiboth B."/>
            <person name="vanKuyk P.A."/>
            <person name="Wortman J."/>
            <person name="Dyer P.S."/>
            <person name="Grigoriev I.V."/>
        </authorList>
    </citation>
    <scope>NUCLEOTIDE SEQUENCE [LARGE SCALE GENOMIC DNA]</scope>
    <source>
        <strain evidence="3">CBS 506.65</strain>
    </source>
</reference>
<dbReference type="AlphaFoldDB" id="A0A1L9S8V2"/>
<dbReference type="InterPro" id="IPR052897">
    <property type="entry name" value="Sec-Metab_Biosynth_Hydrolase"/>
</dbReference>
<dbReference type="Pfam" id="PF12697">
    <property type="entry name" value="Abhydrolase_6"/>
    <property type="match status" value="1"/>
</dbReference>
<protein>
    <recommendedName>
        <fullName evidence="1">AB hydrolase-1 domain-containing protein</fullName>
    </recommendedName>
</protein>
<dbReference type="PANTHER" id="PTHR37017:SF3">
    <property type="entry name" value="AB HYDROLASE-1 DOMAIN-CONTAINING PROTEIN"/>
    <property type="match status" value="1"/>
</dbReference>
<dbReference type="InterPro" id="IPR029058">
    <property type="entry name" value="AB_hydrolase_fold"/>
</dbReference>
<evidence type="ECO:0000313" key="2">
    <source>
        <dbReference type="EMBL" id="OJJ43591.1"/>
    </source>
</evidence>